<dbReference type="Pfam" id="PF07477">
    <property type="entry name" value="Glyco_hydro_67C"/>
    <property type="match status" value="1"/>
</dbReference>
<gene>
    <name evidence="4" type="ORF">DNL40_10940</name>
</gene>
<dbReference type="RefSeq" id="WP_111251297.1">
    <property type="nucleotide sequence ID" value="NZ_QKWH01000008.1"/>
</dbReference>
<evidence type="ECO:0000259" key="3">
    <source>
        <dbReference type="Pfam" id="PF07488"/>
    </source>
</evidence>
<dbReference type="InterPro" id="IPR017853">
    <property type="entry name" value="GH"/>
</dbReference>
<protein>
    <submittedName>
        <fullName evidence="4">Alpha-glucuronidase</fullName>
    </submittedName>
</protein>
<evidence type="ECO:0000259" key="2">
    <source>
        <dbReference type="Pfam" id="PF07477"/>
    </source>
</evidence>
<feature type="domain" description="Glycosyl hydrolase family 67 C-terminal" evidence="2">
    <location>
        <begin position="473"/>
        <end position="696"/>
    </location>
</feature>
<dbReference type="InterPro" id="IPR011099">
    <property type="entry name" value="Glyco_hydro_67_C"/>
</dbReference>
<dbReference type="EMBL" id="QKWH01000008">
    <property type="protein sequence ID" value="PZR52622.1"/>
    <property type="molecule type" value="Genomic_DNA"/>
</dbReference>
<keyword evidence="5" id="KW-1185">Reference proteome</keyword>
<evidence type="ECO:0000256" key="1">
    <source>
        <dbReference type="ARBA" id="ARBA00022801"/>
    </source>
</evidence>
<dbReference type="PANTHER" id="PTHR39207">
    <property type="entry name" value="ALPHA-GLUCURONIDASE A"/>
    <property type="match status" value="1"/>
</dbReference>
<comment type="caution">
    <text evidence="4">The sequence shown here is derived from an EMBL/GenBank/DDBJ whole genome shotgun (WGS) entry which is preliminary data.</text>
</comment>
<dbReference type="InterPro" id="IPR011100">
    <property type="entry name" value="Glyco_hydro_67_cat"/>
</dbReference>
<name>A0A2W5WNR1_9MICO</name>
<dbReference type="GO" id="GO:0046559">
    <property type="term" value="F:alpha-glucuronidase activity"/>
    <property type="evidence" value="ECO:0007669"/>
    <property type="project" value="InterPro"/>
</dbReference>
<feature type="domain" description="Glycosyl hydrolase family 67 catalytic" evidence="3">
    <location>
        <begin position="146"/>
        <end position="472"/>
    </location>
</feature>
<reference evidence="4 5" key="1">
    <citation type="submission" date="2018-06" db="EMBL/GenBank/DDBJ databases">
        <title>Whole genome sequencing of a novel hydrocarbon degrading bacterial strain, PW21 isolated from oil contaminated produced water sample.</title>
        <authorList>
            <person name="Nagkirti P."/>
            <person name="Shaikh A."/>
            <person name="Gowdaman V."/>
            <person name="Engineer A.E."/>
            <person name="Dagar S."/>
            <person name="Dhakephalkar P.K."/>
        </authorList>
    </citation>
    <scope>NUCLEOTIDE SEQUENCE [LARGE SCALE GENOMIC DNA]</scope>
    <source>
        <strain evidence="4 5">PW21</strain>
    </source>
</reference>
<dbReference type="SUPFAM" id="SSF51445">
    <property type="entry name" value="(Trans)glycosidases"/>
    <property type="match status" value="1"/>
</dbReference>
<dbReference type="GO" id="GO:0033939">
    <property type="term" value="F:xylan alpha-1,2-glucuronosidase activity"/>
    <property type="evidence" value="ECO:0007669"/>
    <property type="project" value="TreeGrafter"/>
</dbReference>
<dbReference type="PANTHER" id="PTHR39207:SF1">
    <property type="entry name" value="ALPHA-GLUCURONIDASE A"/>
    <property type="match status" value="1"/>
</dbReference>
<sequence>MSSPATATGFPVVDPSVHAAWLPDAALAPLGSRRVAVVVPDGGAPDVVAQTVRDEVAAATAAHGGAVVDPQQAGTADVVLAVRASTGAPAGAPAGSAAADPEAFTLTRALGMVTVTATTSHGLLHGLFHLVRLGEHAFTDPDGTWTHAPTTALRMLDHWDNVAVHPVMGQVERGYSGGSIFYDDGQVRADLTRVAQYSRLLAASGINRVAINNVNVGPRESLLLTDDLDEVARIAAAFRPYGIRTHLSVSWASPVRLGGLTTSDPLDEDVRAWWRAAADRVWATIPDFGGFVVKADSEGQPGPFAYGRSHADGANMLAAAVAPHGGLVHWRAFVYDHTQDWRDRKTDRARAAYDHFAPHDGEFADNVIVQIKHGPLDFQVREAVSPAIAALPRTRLAAEFQVTTEYLGHQKHAVYLGRMWSELLRFPYWGEGSATMADVAAGRHPESDGTGGDGTRAGGFAAVSNVGDDVFWTGHPFAQANLYAWGRLTWDPTLDPIGILDEWVSLTFPGADPRVRETVHAVLDESWETYERYTAPLGVCFMVKPHTHYGPDPDGYEYSPWGTYHFADRDGVGVDRTRATGTGFTGQYPAPWRDVYESLETVPDELLLFFHHVPYGHVLRSGKTVIQHVYDTHFEGLERVHAAVEAWQAAADAFPPDVAERVTERFAEQVRSATDWRDVVNTYFFRKSGIPDAAGRTIY</sequence>
<dbReference type="Proteomes" id="UP000248783">
    <property type="component" value="Unassembled WGS sequence"/>
</dbReference>
<keyword evidence="1" id="KW-0378">Hydrolase</keyword>
<dbReference type="Pfam" id="PF07488">
    <property type="entry name" value="Glyco_hydro_67M"/>
    <property type="match status" value="1"/>
</dbReference>
<dbReference type="Gene3D" id="3.20.20.80">
    <property type="entry name" value="Glycosidases"/>
    <property type="match status" value="1"/>
</dbReference>
<accession>A0A2W5WNR1</accession>
<dbReference type="InterPro" id="IPR029018">
    <property type="entry name" value="Hex-like_dom2"/>
</dbReference>
<dbReference type="InterPro" id="IPR037054">
    <property type="entry name" value="A-glucoronidase_C_sf"/>
</dbReference>
<evidence type="ECO:0000313" key="4">
    <source>
        <dbReference type="EMBL" id="PZR52622.1"/>
    </source>
</evidence>
<evidence type="ECO:0000313" key="5">
    <source>
        <dbReference type="Proteomes" id="UP000248783"/>
    </source>
</evidence>
<dbReference type="AlphaFoldDB" id="A0A2W5WNR1"/>
<dbReference type="SUPFAM" id="SSF55545">
    <property type="entry name" value="beta-N-acetylhexosaminidase-like domain"/>
    <property type="match status" value="1"/>
</dbReference>
<dbReference type="GO" id="GO:0045493">
    <property type="term" value="P:xylan catabolic process"/>
    <property type="evidence" value="ECO:0007669"/>
    <property type="project" value="InterPro"/>
</dbReference>
<proteinExistence type="predicted"/>
<dbReference type="Gene3D" id="3.90.1330.10">
    <property type="entry name" value="Alpha-glucuronidase, C-terminal domain"/>
    <property type="match status" value="1"/>
</dbReference>
<dbReference type="GO" id="GO:0005576">
    <property type="term" value="C:extracellular region"/>
    <property type="evidence" value="ECO:0007669"/>
    <property type="project" value="InterPro"/>
</dbReference>
<organism evidence="4 5">
    <name type="scientific">Xylanimonas oleitrophica</name>
    <dbReference type="NCBI Taxonomy" id="2607479"/>
    <lineage>
        <taxon>Bacteria</taxon>
        <taxon>Bacillati</taxon>
        <taxon>Actinomycetota</taxon>
        <taxon>Actinomycetes</taxon>
        <taxon>Micrococcales</taxon>
        <taxon>Promicromonosporaceae</taxon>
        <taxon>Xylanimonas</taxon>
    </lineage>
</organism>